<dbReference type="PANTHER" id="PTHR34504">
    <property type="entry name" value="ANTITOXIN HICB"/>
    <property type="match status" value="1"/>
</dbReference>
<accession>A0A1G2E4R5</accession>
<name>A0A1G2E4R5_9BACT</name>
<dbReference type="EMBL" id="MHMA01000004">
    <property type="protein sequence ID" value="OGZ20689.1"/>
    <property type="molecule type" value="Genomic_DNA"/>
</dbReference>
<evidence type="ECO:0000259" key="1">
    <source>
        <dbReference type="Pfam" id="PF15919"/>
    </source>
</evidence>
<sequence>MKKIFRYNIIFRPEPEGGFTVIVPSLPGCVTYGKNLREAKRMAIDAIGGHIASLRKHKEVIPTDEENFFASVEIKRIPVYA</sequence>
<dbReference type="Pfam" id="PF15919">
    <property type="entry name" value="HicB_lk_antitox"/>
    <property type="match status" value="1"/>
</dbReference>
<protein>
    <recommendedName>
        <fullName evidence="1">HicB-like antitoxin of toxin-antitoxin system domain-containing protein</fullName>
    </recommendedName>
</protein>
<dbReference type="Gene3D" id="3.30.160.250">
    <property type="match status" value="1"/>
</dbReference>
<dbReference type="InterPro" id="IPR035069">
    <property type="entry name" value="TTHA1013/TTHA0281-like"/>
</dbReference>
<feature type="domain" description="HicB-like antitoxin of toxin-antitoxin system" evidence="1">
    <location>
        <begin position="7"/>
        <end position="63"/>
    </location>
</feature>
<comment type="caution">
    <text evidence="2">The sequence shown here is derived from an EMBL/GenBank/DDBJ whole genome shotgun (WGS) entry which is preliminary data.</text>
</comment>
<dbReference type="PANTHER" id="PTHR34504:SF2">
    <property type="entry name" value="UPF0150 PROTEIN SSL0259"/>
    <property type="match status" value="1"/>
</dbReference>
<reference evidence="2 3" key="1">
    <citation type="journal article" date="2016" name="Nat. Commun.">
        <title>Thousands of microbial genomes shed light on interconnected biogeochemical processes in an aquifer system.</title>
        <authorList>
            <person name="Anantharaman K."/>
            <person name="Brown C.T."/>
            <person name="Hug L.A."/>
            <person name="Sharon I."/>
            <person name="Castelle C.J."/>
            <person name="Probst A.J."/>
            <person name="Thomas B.C."/>
            <person name="Singh A."/>
            <person name="Wilkins M.J."/>
            <person name="Karaoz U."/>
            <person name="Brodie E.L."/>
            <person name="Williams K.H."/>
            <person name="Hubbard S.S."/>
            <person name="Banfield J.F."/>
        </authorList>
    </citation>
    <scope>NUCLEOTIDE SEQUENCE [LARGE SCALE GENOMIC DNA]</scope>
</reference>
<dbReference type="Proteomes" id="UP000178721">
    <property type="component" value="Unassembled WGS sequence"/>
</dbReference>
<evidence type="ECO:0000313" key="3">
    <source>
        <dbReference type="Proteomes" id="UP000178721"/>
    </source>
</evidence>
<dbReference type="AlphaFoldDB" id="A0A1G2E4R5"/>
<gene>
    <name evidence="2" type="ORF">A2654_00130</name>
</gene>
<proteinExistence type="predicted"/>
<dbReference type="InterPro" id="IPR051404">
    <property type="entry name" value="TA_system_antitoxin"/>
</dbReference>
<dbReference type="InterPro" id="IPR031807">
    <property type="entry name" value="HicB-like"/>
</dbReference>
<dbReference type="SUPFAM" id="SSF143100">
    <property type="entry name" value="TTHA1013/TTHA0281-like"/>
    <property type="match status" value="1"/>
</dbReference>
<evidence type="ECO:0000313" key="2">
    <source>
        <dbReference type="EMBL" id="OGZ20689.1"/>
    </source>
</evidence>
<organism evidence="2 3">
    <name type="scientific">Candidatus Nealsonbacteria bacterium RIFCSPHIGHO2_01_FULL_43_31</name>
    <dbReference type="NCBI Taxonomy" id="1801665"/>
    <lineage>
        <taxon>Bacteria</taxon>
        <taxon>Candidatus Nealsoniibacteriota</taxon>
    </lineage>
</organism>